<dbReference type="SUPFAM" id="SSF101898">
    <property type="entry name" value="NHL repeat"/>
    <property type="match status" value="1"/>
</dbReference>
<name>A0ABP1N4W1_XYLVO</name>
<dbReference type="InterPro" id="IPR017996">
    <property type="entry name" value="MRJP/yellow-related"/>
</dbReference>
<keyword evidence="5" id="KW-0472">Membrane</keyword>
<dbReference type="InterPro" id="IPR011042">
    <property type="entry name" value="6-blade_b-propeller_TolB-like"/>
</dbReference>
<dbReference type="EMBL" id="CAXAJV020001284">
    <property type="protein sequence ID" value="CAL7935462.1"/>
    <property type="molecule type" value="Genomic_DNA"/>
</dbReference>
<keyword evidence="3" id="KW-0964">Secreted</keyword>
<evidence type="ECO:0000313" key="6">
    <source>
        <dbReference type="EMBL" id="CAL7935462.1"/>
    </source>
</evidence>
<evidence type="ECO:0000256" key="3">
    <source>
        <dbReference type="ARBA" id="ARBA00022525"/>
    </source>
</evidence>
<protein>
    <recommendedName>
        <fullName evidence="8">Bee-milk protein</fullName>
    </recommendedName>
</protein>
<comment type="caution">
    <text evidence="6">The sequence shown here is derived from an EMBL/GenBank/DDBJ whole genome shotgun (WGS) entry which is preliminary data.</text>
</comment>
<gene>
    <name evidence="6" type="ORF">XYLVIOL_LOCUS1606</name>
</gene>
<keyword evidence="5" id="KW-1133">Transmembrane helix</keyword>
<dbReference type="Gene3D" id="2.120.10.30">
    <property type="entry name" value="TolB, C-terminal domain"/>
    <property type="match status" value="1"/>
</dbReference>
<organism evidence="6 7">
    <name type="scientific">Xylocopa violacea</name>
    <name type="common">Violet carpenter bee</name>
    <name type="synonym">Apis violacea</name>
    <dbReference type="NCBI Taxonomy" id="135666"/>
    <lineage>
        <taxon>Eukaryota</taxon>
        <taxon>Metazoa</taxon>
        <taxon>Ecdysozoa</taxon>
        <taxon>Arthropoda</taxon>
        <taxon>Hexapoda</taxon>
        <taxon>Insecta</taxon>
        <taxon>Pterygota</taxon>
        <taxon>Neoptera</taxon>
        <taxon>Endopterygota</taxon>
        <taxon>Hymenoptera</taxon>
        <taxon>Apocrita</taxon>
        <taxon>Aculeata</taxon>
        <taxon>Apoidea</taxon>
        <taxon>Anthophila</taxon>
        <taxon>Apidae</taxon>
        <taxon>Xylocopa</taxon>
        <taxon>Xylocopa</taxon>
    </lineage>
</organism>
<keyword evidence="4" id="KW-0732">Signal</keyword>
<reference evidence="6 7" key="1">
    <citation type="submission" date="2024-08" db="EMBL/GenBank/DDBJ databases">
        <authorList>
            <person name="Will J Nash"/>
            <person name="Angela Man"/>
            <person name="Seanna McTaggart"/>
            <person name="Kendall Baker"/>
            <person name="Tom Barker"/>
            <person name="Leah Catchpole"/>
            <person name="Alex Durrant"/>
            <person name="Karim Gharbi"/>
            <person name="Naomi Irish"/>
            <person name="Gemy Kaithakottil"/>
            <person name="Debby Ku"/>
            <person name="Aaliyah Providence"/>
            <person name="Felix Shaw"/>
            <person name="David Swarbreck"/>
            <person name="Chris Watkins"/>
            <person name="Ann M. McCartney"/>
            <person name="Giulio Formenti"/>
            <person name="Alice Mouton"/>
            <person name="Noel Vella"/>
            <person name="Bjorn M von Reumont"/>
            <person name="Adriana Vella"/>
            <person name="Wilfried Haerty"/>
        </authorList>
    </citation>
    <scope>NUCLEOTIDE SEQUENCE [LARGE SCALE GENOMIC DNA]</scope>
</reference>
<dbReference type="Proteomes" id="UP001642520">
    <property type="component" value="Unassembled WGS sequence"/>
</dbReference>
<evidence type="ECO:0000256" key="4">
    <source>
        <dbReference type="ARBA" id="ARBA00022729"/>
    </source>
</evidence>
<keyword evidence="7" id="KW-1185">Reference proteome</keyword>
<keyword evidence="5" id="KW-0812">Transmembrane</keyword>
<feature type="transmembrane region" description="Helical" evidence="5">
    <location>
        <begin position="12"/>
        <end position="36"/>
    </location>
</feature>
<evidence type="ECO:0000256" key="2">
    <source>
        <dbReference type="ARBA" id="ARBA00009127"/>
    </source>
</evidence>
<accession>A0ABP1N4W1</accession>
<comment type="subcellular location">
    <subcellularLocation>
        <location evidence="1">Secreted</location>
    </subcellularLocation>
</comment>
<proteinExistence type="inferred from homology"/>
<sequence>MIVHTRTAVSFSLYITILLFFAFVCIPRIVICWQFAAAKLPEDVFIWKFAVWRNRAFLAIPSWRKNDTSEKKVTLFEAIWPESRFSLVKPSKIHSSTLLGKRRNDKNCLRSVVELDVDIRGRLWLLEVPDDPTCFARIVIYNLKRNNQLISSTDLVNVPIKNLRALVVDYSGDKAYIGDPGDESIIAFVPGKARWWKIKMIHGPEVPRVFSTDLAISGKNSMLYMTGSNTLDLFSINLEEVWNDQNTLLCKDKQRNVTVVWRGTKMGTSSGLFCDVKGGLHYFMSSERASVRWDTKLPLKAESHAVLVQNQNYPCISDYAMDGQKNLWALINSRCPFTTDFHMIHPFNVSLKSRTTRIGRFSVS</sequence>
<evidence type="ECO:0000256" key="1">
    <source>
        <dbReference type="ARBA" id="ARBA00004613"/>
    </source>
</evidence>
<evidence type="ECO:0008006" key="8">
    <source>
        <dbReference type="Google" id="ProtNLM"/>
    </source>
</evidence>
<evidence type="ECO:0000256" key="5">
    <source>
        <dbReference type="SAM" id="Phobius"/>
    </source>
</evidence>
<comment type="similarity">
    <text evidence="2">Belongs to the major royal jelly protein family.</text>
</comment>
<dbReference type="Pfam" id="PF03022">
    <property type="entry name" value="MRJP"/>
    <property type="match status" value="1"/>
</dbReference>
<evidence type="ECO:0000313" key="7">
    <source>
        <dbReference type="Proteomes" id="UP001642520"/>
    </source>
</evidence>